<evidence type="ECO:0000313" key="2">
    <source>
        <dbReference type="EMBL" id="RPJ90463.1"/>
    </source>
</evidence>
<gene>
    <name evidence="2" type="ORF">DY367_17530</name>
</gene>
<feature type="domain" description="DUF7424" evidence="1">
    <location>
        <begin position="18"/>
        <end position="50"/>
    </location>
</feature>
<name>A0A424WAV2_ALCXX</name>
<dbReference type="OrthoDB" id="6184285at2"/>
<sequence length="66" mass="7303">MIIALAHTVARSQPSMVLLDVQQAVPGIFSDAKYEECYRKGFNSFARFSLLSRNNARTCFCVSATA</sequence>
<reference evidence="2 3" key="1">
    <citation type="submission" date="2018-08" db="EMBL/GenBank/DDBJ databases">
        <title>Achromobacter xylosoxidans Genome sequencing and assembly.</title>
        <authorList>
            <person name="Wang R."/>
            <person name="Rensing C."/>
            <person name="Li Y."/>
        </authorList>
    </citation>
    <scope>NUCLEOTIDE SEQUENCE [LARGE SCALE GENOMIC DNA]</scope>
    <source>
        <strain evidence="2 3">GD003A</strain>
    </source>
</reference>
<comment type="caution">
    <text evidence="2">The sequence shown here is derived from an EMBL/GenBank/DDBJ whole genome shotgun (WGS) entry which is preliminary data.</text>
</comment>
<organism evidence="2 3">
    <name type="scientific">Alcaligenes xylosoxydans xylosoxydans</name>
    <name type="common">Achromobacter xylosoxidans</name>
    <dbReference type="NCBI Taxonomy" id="85698"/>
    <lineage>
        <taxon>Bacteria</taxon>
        <taxon>Pseudomonadati</taxon>
        <taxon>Pseudomonadota</taxon>
        <taxon>Betaproteobacteria</taxon>
        <taxon>Burkholderiales</taxon>
        <taxon>Alcaligenaceae</taxon>
        <taxon>Achromobacter</taxon>
    </lineage>
</organism>
<accession>A0A424WAV2</accession>
<dbReference type="AlphaFoldDB" id="A0A424WAV2"/>
<dbReference type="Proteomes" id="UP000285324">
    <property type="component" value="Unassembled WGS sequence"/>
</dbReference>
<protein>
    <recommendedName>
        <fullName evidence="1">DUF7424 domain-containing protein</fullName>
    </recommendedName>
</protein>
<evidence type="ECO:0000313" key="3">
    <source>
        <dbReference type="Proteomes" id="UP000285324"/>
    </source>
</evidence>
<dbReference type="Pfam" id="PF24199">
    <property type="entry name" value="DUF7424"/>
    <property type="match status" value="1"/>
</dbReference>
<dbReference type="EMBL" id="QVXO01000026">
    <property type="protein sequence ID" value="RPJ90463.1"/>
    <property type="molecule type" value="Genomic_DNA"/>
</dbReference>
<proteinExistence type="predicted"/>
<dbReference type="InterPro" id="IPR055847">
    <property type="entry name" value="DUF7424"/>
</dbReference>
<evidence type="ECO:0000259" key="1">
    <source>
        <dbReference type="Pfam" id="PF24199"/>
    </source>
</evidence>